<keyword evidence="1" id="KW-0472">Membrane</keyword>
<feature type="chain" id="PRO_5022124812" evidence="3">
    <location>
        <begin position="24"/>
        <end position="203"/>
    </location>
</feature>
<name>A0A547PBE5_9SPHN</name>
<dbReference type="CDD" id="cd07185">
    <property type="entry name" value="OmpA_C-like"/>
    <property type="match status" value="1"/>
</dbReference>
<dbReference type="InterPro" id="IPR036737">
    <property type="entry name" value="OmpA-like_sf"/>
</dbReference>
<dbReference type="InterPro" id="IPR006665">
    <property type="entry name" value="OmpA-like"/>
</dbReference>
<evidence type="ECO:0000259" key="4">
    <source>
        <dbReference type="PROSITE" id="PS51123"/>
    </source>
</evidence>
<evidence type="ECO:0000256" key="1">
    <source>
        <dbReference type="PROSITE-ProRule" id="PRU00473"/>
    </source>
</evidence>
<feature type="signal peptide" evidence="3">
    <location>
        <begin position="1"/>
        <end position="23"/>
    </location>
</feature>
<dbReference type="PANTHER" id="PTHR30329">
    <property type="entry name" value="STATOR ELEMENT OF FLAGELLAR MOTOR COMPLEX"/>
    <property type="match status" value="1"/>
</dbReference>
<comment type="caution">
    <text evidence="5">The sequence shown here is derived from an EMBL/GenBank/DDBJ whole genome shotgun (WGS) entry which is preliminary data.</text>
</comment>
<dbReference type="OrthoDB" id="9814546at2"/>
<gene>
    <name evidence="5" type="ORF">FGU71_06085</name>
</gene>
<dbReference type="Pfam" id="PF00691">
    <property type="entry name" value="OmpA"/>
    <property type="match status" value="1"/>
</dbReference>
<protein>
    <submittedName>
        <fullName evidence="5">OmpA family protein</fullName>
    </submittedName>
</protein>
<keyword evidence="3" id="KW-0732">Signal</keyword>
<sequence>MKHFTTYFALGAFAALSACNSQSGETPAEDTPIPAESAAPSGEAADGDESQAPVSILRPEIEQPAAPALPLEPVTITIGFPEGGNTLGASAIAALEELLTTDQVTSGGQITLRAHSDTEGSDAANMRSSRARGDKVRDWMIDKGIDKSRITVIAFGEQNPAQPNAMPDGSPNKAGRAANRRVEIEVAAIAVNSPVIAPAPTSD</sequence>
<dbReference type="GO" id="GO:0016020">
    <property type="term" value="C:membrane"/>
    <property type="evidence" value="ECO:0007669"/>
    <property type="project" value="UniProtKB-UniRule"/>
</dbReference>
<reference evidence="5 6" key="1">
    <citation type="submission" date="2019-06" db="EMBL/GenBank/DDBJ databases">
        <title>Erythrobacter insulae sp. nov., isolated from a tidal flat.</title>
        <authorList>
            <person name="Yoon J.-H."/>
        </authorList>
    </citation>
    <scope>NUCLEOTIDE SEQUENCE [LARGE SCALE GENOMIC DNA]</scope>
    <source>
        <strain evidence="5 6">JBTF-M21</strain>
    </source>
</reference>
<dbReference type="PROSITE" id="PS51123">
    <property type="entry name" value="OMPA_2"/>
    <property type="match status" value="1"/>
</dbReference>
<evidence type="ECO:0000256" key="2">
    <source>
        <dbReference type="SAM" id="MobiDB-lite"/>
    </source>
</evidence>
<feature type="compositionally biased region" description="Low complexity" evidence="2">
    <location>
        <begin position="34"/>
        <end position="44"/>
    </location>
</feature>
<evidence type="ECO:0000256" key="3">
    <source>
        <dbReference type="SAM" id="SignalP"/>
    </source>
</evidence>
<dbReference type="PROSITE" id="PS51257">
    <property type="entry name" value="PROKAR_LIPOPROTEIN"/>
    <property type="match status" value="1"/>
</dbReference>
<dbReference type="Proteomes" id="UP000316343">
    <property type="component" value="Unassembled WGS sequence"/>
</dbReference>
<proteinExistence type="predicted"/>
<dbReference type="Gene3D" id="3.30.1330.60">
    <property type="entry name" value="OmpA-like domain"/>
    <property type="match status" value="1"/>
</dbReference>
<keyword evidence="6" id="KW-1185">Reference proteome</keyword>
<evidence type="ECO:0000313" key="6">
    <source>
        <dbReference type="Proteomes" id="UP000316343"/>
    </source>
</evidence>
<evidence type="ECO:0000313" key="5">
    <source>
        <dbReference type="EMBL" id="TRD11468.1"/>
    </source>
</evidence>
<dbReference type="EMBL" id="VHJK01000001">
    <property type="protein sequence ID" value="TRD11468.1"/>
    <property type="molecule type" value="Genomic_DNA"/>
</dbReference>
<dbReference type="InterPro" id="IPR050330">
    <property type="entry name" value="Bact_OuterMem_StrucFunc"/>
</dbReference>
<dbReference type="AlphaFoldDB" id="A0A547PBE5"/>
<dbReference type="RefSeq" id="WP_142787733.1">
    <property type="nucleotide sequence ID" value="NZ_VHJK01000001.1"/>
</dbReference>
<feature type="region of interest" description="Disordered" evidence="2">
    <location>
        <begin position="20"/>
        <end position="52"/>
    </location>
</feature>
<dbReference type="SUPFAM" id="SSF103088">
    <property type="entry name" value="OmpA-like"/>
    <property type="match status" value="1"/>
</dbReference>
<dbReference type="PANTHER" id="PTHR30329:SF21">
    <property type="entry name" value="LIPOPROTEIN YIAD-RELATED"/>
    <property type="match status" value="1"/>
</dbReference>
<organism evidence="5 6">
    <name type="scientific">Erythrobacter insulae</name>
    <dbReference type="NCBI Taxonomy" id="2584124"/>
    <lineage>
        <taxon>Bacteria</taxon>
        <taxon>Pseudomonadati</taxon>
        <taxon>Pseudomonadota</taxon>
        <taxon>Alphaproteobacteria</taxon>
        <taxon>Sphingomonadales</taxon>
        <taxon>Erythrobacteraceae</taxon>
        <taxon>Erythrobacter/Porphyrobacter group</taxon>
        <taxon>Erythrobacter</taxon>
    </lineage>
</organism>
<feature type="domain" description="OmpA-like" evidence="4">
    <location>
        <begin position="67"/>
        <end position="190"/>
    </location>
</feature>
<accession>A0A547PBE5</accession>
<feature type="region of interest" description="Disordered" evidence="2">
    <location>
        <begin position="158"/>
        <end position="178"/>
    </location>
</feature>